<dbReference type="AlphaFoldDB" id="A0A448XFY9"/>
<evidence type="ECO:0000256" key="1">
    <source>
        <dbReference type="SAM" id="MobiDB-lite"/>
    </source>
</evidence>
<keyword evidence="2" id="KW-0732">Signal</keyword>
<feature type="region of interest" description="Disordered" evidence="1">
    <location>
        <begin position="294"/>
        <end position="386"/>
    </location>
</feature>
<feature type="compositionally biased region" description="Polar residues" evidence="1">
    <location>
        <begin position="165"/>
        <end position="191"/>
    </location>
</feature>
<feature type="compositionally biased region" description="Polar residues" evidence="1">
    <location>
        <begin position="321"/>
        <end position="371"/>
    </location>
</feature>
<evidence type="ECO:0000313" key="4">
    <source>
        <dbReference type="Proteomes" id="UP000784294"/>
    </source>
</evidence>
<gene>
    <name evidence="3" type="ORF">PXEA_LOCUS29019</name>
</gene>
<evidence type="ECO:0000256" key="2">
    <source>
        <dbReference type="SAM" id="SignalP"/>
    </source>
</evidence>
<organism evidence="3 4">
    <name type="scientific">Protopolystoma xenopodis</name>
    <dbReference type="NCBI Taxonomy" id="117903"/>
    <lineage>
        <taxon>Eukaryota</taxon>
        <taxon>Metazoa</taxon>
        <taxon>Spiralia</taxon>
        <taxon>Lophotrochozoa</taxon>
        <taxon>Platyhelminthes</taxon>
        <taxon>Monogenea</taxon>
        <taxon>Polyopisthocotylea</taxon>
        <taxon>Polystomatidea</taxon>
        <taxon>Polystomatidae</taxon>
        <taxon>Protopolystoma</taxon>
    </lineage>
</organism>
<feature type="region of interest" description="Disordered" evidence="1">
    <location>
        <begin position="143"/>
        <end position="191"/>
    </location>
</feature>
<keyword evidence="4" id="KW-1185">Reference proteome</keyword>
<feature type="compositionally biased region" description="Basic and acidic residues" evidence="1">
    <location>
        <begin position="373"/>
        <end position="386"/>
    </location>
</feature>
<feature type="compositionally biased region" description="Polar residues" evidence="1">
    <location>
        <begin position="294"/>
        <end position="306"/>
    </location>
</feature>
<proteinExistence type="predicted"/>
<comment type="caution">
    <text evidence="3">The sequence shown here is derived from an EMBL/GenBank/DDBJ whole genome shotgun (WGS) entry which is preliminary data.</text>
</comment>
<feature type="signal peptide" evidence="2">
    <location>
        <begin position="1"/>
        <end position="24"/>
    </location>
</feature>
<dbReference type="EMBL" id="CAAALY010250151">
    <property type="protein sequence ID" value="VEL35579.1"/>
    <property type="molecule type" value="Genomic_DNA"/>
</dbReference>
<reference evidence="3" key="1">
    <citation type="submission" date="2018-11" db="EMBL/GenBank/DDBJ databases">
        <authorList>
            <consortium name="Pathogen Informatics"/>
        </authorList>
    </citation>
    <scope>NUCLEOTIDE SEQUENCE</scope>
</reference>
<feature type="chain" id="PRO_5019113979" evidence="2">
    <location>
        <begin position="25"/>
        <end position="565"/>
    </location>
</feature>
<dbReference type="OrthoDB" id="6022771at2759"/>
<sequence>MDFRLRSIFFLSIILILIFYIVHGNDIPSQLLCLEKACNRPFARAELISSYLKGEVSLDKGTKVDIVGRSAVTANSMKKIIHNGRYHYIDQSFLKDLIEDKETFQKYPELTVFPNLDAIMISNSEKYLSEDINTDESIKLSTPKTLKQDIPRPELNSISADPLSMASSHTKAVFASSDSGNRSPKLSPVSQSGNIDLALESDFKDASSKSIDSTVFGNDNNSHVDVVSLTPEKLSNRSVHRHIDRLGDFLEGNKDVYLGSVNQGQYHRGINESEMSKISNDTIKLALNSTKIVPDNDSSNKNSGNAISKAPLLQPFEDTSKSPNGSSSVTEFETSLKSPASTYLKPNTQLADPNSSGLKKQEFPQPSNLNINMRDHGSTVKDKSEKISEHDDLKLLSIKDYDPAHDLPDKSSTSIKPNLDTEIYESSDPATTDALSSIYDKMSAKLSEASYPSYFSSESQSVPRKIFTLATTNHDINLPLSPIRIGLFQCIIWAASSDGKDYSVDPLTLREASNTNASSIIIIWSPAAKIIMNTILWFVAAAKRLLGFLPDNLISTIDNLLVPLV</sequence>
<evidence type="ECO:0000313" key="3">
    <source>
        <dbReference type="EMBL" id="VEL35579.1"/>
    </source>
</evidence>
<protein>
    <submittedName>
        <fullName evidence="3">Uncharacterized protein</fullName>
    </submittedName>
</protein>
<name>A0A448XFY9_9PLAT</name>
<feature type="non-terminal residue" evidence="3">
    <location>
        <position position="565"/>
    </location>
</feature>
<accession>A0A448XFY9</accession>
<dbReference type="Proteomes" id="UP000784294">
    <property type="component" value="Unassembled WGS sequence"/>
</dbReference>